<dbReference type="RefSeq" id="WP_036945109.1">
    <property type="nucleotide sequence ID" value="NZ_JQKC01000043.1"/>
</dbReference>
<evidence type="ECO:0000313" key="1">
    <source>
        <dbReference type="EMBL" id="KNY26003.1"/>
    </source>
</evidence>
<evidence type="ECO:0000313" key="2">
    <source>
        <dbReference type="Proteomes" id="UP000036923"/>
    </source>
</evidence>
<dbReference type="CDD" id="cd07040">
    <property type="entry name" value="HP"/>
    <property type="match status" value="1"/>
</dbReference>
<dbReference type="Gene3D" id="3.40.50.1240">
    <property type="entry name" value="Phosphoglycerate mutase-like"/>
    <property type="match status" value="1"/>
</dbReference>
<dbReference type="OrthoDB" id="2237472at2"/>
<dbReference type="InterPro" id="IPR029033">
    <property type="entry name" value="His_PPase_superfam"/>
</dbReference>
<organism evidence="1 2">
    <name type="scientific">Pseudobacteroides cellulosolvens ATCC 35603 = DSM 2933</name>
    <dbReference type="NCBI Taxonomy" id="398512"/>
    <lineage>
        <taxon>Bacteria</taxon>
        <taxon>Bacillati</taxon>
        <taxon>Bacillota</taxon>
        <taxon>Clostridia</taxon>
        <taxon>Eubacteriales</taxon>
        <taxon>Oscillospiraceae</taxon>
        <taxon>Pseudobacteroides</taxon>
    </lineage>
</organism>
<accession>A0A0L6JJW8</accession>
<sequence>MNTSLFDLLRYGGFILYARHGEATVGEDQPDLDFLYCFTQRNLSEMGRRQAIYYGHILRNLRIPISYPILTSPFCRAIETAQLALGSAGIQIDPFWFEVYRLSGNLFDVERQRILSTLKSRLEVIPPYGSNKVIIAHSFPEGIGLGQIPNMGTVVIRPLGQRNGYEIVAKLSLTDLVNLPRH</sequence>
<dbReference type="InterPro" id="IPR013078">
    <property type="entry name" value="His_Pase_superF_clade-1"/>
</dbReference>
<dbReference type="PATRIC" id="fig|398512.5.peg.1311"/>
<name>A0A0L6JJW8_9FIRM</name>
<proteinExistence type="predicted"/>
<reference evidence="2" key="1">
    <citation type="submission" date="2015-07" db="EMBL/GenBank/DDBJ databases">
        <title>Near-Complete Genome Sequence of the Cellulolytic Bacterium Bacteroides (Pseudobacteroides) cellulosolvens ATCC 35603.</title>
        <authorList>
            <person name="Dassa B."/>
            <person name="Utturkar S.M."/>
            <person name="Klingeman D.M."/>
            <person name="Hurt R.A."/>
            <person name="Keller M."/>
            <person name="Xu J."/>
            <person name="Reddy Y.H.K."/>
            <person name="Borovok I."/>
            <person name="Grinberg I.R."/>
            <person name="Lamed R."/>
            <person name="Zhivin O."/>
            <person name="Bayer E.A."/>
            <person name="Brown S.D."/>
        </authorList>
    </citation>
    <scope>NUCLEOTIDE SEQUENCE [LARGE SCALE GENOMIC DNA]</scope>
    <source>
        <strain evidence="2">DSM 2933</strain>
    </source>
</reference>
<dbReference type="SUPFAM" id="SSF53254">
    <property type="entry name" value="Phosphoglycerate mutase-like"/>
    <property type="match status" value="1"/>
</dbReference>
<protein>
    <submittedName>
        <fullName evidence="1">Phosphoglycerate mutase</fullName>
    </submittedName>
</protein>
<dbReference type="eggNOG" id="COG0406">
    <property type="taxonomic scope" value="Bacteria"/>
</dbReference>
<dbReference type="AlphaFoldDB" id="A0A0L6JJW8"/>
<dbReference type="Pfam" id="PF00300">
    <property type="entry name" value="His_Phos_1"/>
    <property type="match status" value="1"/>
</dbReference>
<comment type="caution">
    <text evidence="1">The sequence shown here is derived from an EMBL/GenBank/DDBJ whole genome shotgun (WGS) entry which is preliminary data.</text>
</comment>
<keyword evidence="2" id="KW-1185">Reference proteome</keyword>
<dbReference type="EMBL" id="LGTC01000001">
    <property type="protein sequence ID" value="KNY26003.1"/>
    <property type="molecule type" value="Genomic_DNA"/>
</dbReference>
<dbReference type="STRING" id="398512.Bccel_1265"/>
<dbReference type="Proteomes" id="UP000036923">
    <property type="component" value="Unassembled WGS sequence"/>
</dbReference>
<gene>
    <name evidence="1" type="ORF">Bccel_1265</name>
</gene>